<evidence type="ECO:0000313" key="3">
    <source>
        <dbReference type="Proteomes" id="UP001500782"/>
    </source>
</evidence>
<dbReference type="NCBIfam" id="TIGR02669">
    <property type="entry name" value="SpoIID_LytB"/>
    <property type="match status" value="1"/>
</dbReference>
<keyword evidence="3" id="KW-1185">Reference proteome</keyword>
<accession>A0ABP3G299</accession>
<name>A0ABP3G299_9BACI</name>
<dbReference type="PANTHER" id="PTHR30032">
    <property type="entry name" value="N-ACETYLMURAMOYL-L-ALANINE AMIDASE-RELATED"/>
    <property type="match status" value="1"/>
</dbReference>
<dbReference type="InterPro" id="IPR013486">
    <property type="entry name" value="SpoIID/LytB"/>
</dbReference>
<proteinExistence type="predicted"/>
<dbReference type="RefSeq" id="WP_343799598.1">
    <property type="nucleotide sequence ID" value="NZ_BAAADJ010000023.1"/>
</dbReference>
<evidence type="ECO:0000259" key="1">
    <source>
        <dbReference type="Pfam" id="PF08486"/>
    </source>
</evidence>
<dbReference type="Proteomes" id="UP001500782">
    <property type="component" value="Unassembled WGS sequence"/>
</dbReference>
<dbReference type="PANTHER" id="PTHR30032:SF4">
    <property type="entry name" value="AMIDASE ENHANCER"/>
    <property type="match status" value="1"/>
</dbReference>
<comment type="caution">
    <text evidence="2">The sequence shown here is derived from an EMBL/GenBank/DDBJ whole genome shotgun (WGS) entry which is preliminary data.</text>
</comment>
<protein>
    <recommendedName>
        <fullName evidence="1">Sporulation stage II protein D amidase enhancer LytB N-terminal domain-containing protein</fullName>
    </recommendedName>
</protein>
<dbReference type="InterPro" id="IPR013693">
    <property type="entry name" value="SpoIID/LytB_N"/>
</dbReference>
<gene>
    <name evidence="2" type="ORF">GCM10008967_25360</name>
</gene>
<organism evidence="2 3">
    <name type="scientific">Bacillus carboniphilus</name>
    <dbReference type="NCBI Taxonomy" id="86663"/>
    <lineage>
        <taxon>Bacteria</taxon>
        <taxon>Bacillati</taxon>
        <taxon>Bacillota</taxon>
        <taxon>Bacilli</taxon>
        <taxon>Bacillales</taxon>
        <taxon>Bacillaceae</taxon>
        <taxon>Bacillus</taxon>
    </lineage>
</organism>
<dbReference type="InterPro" id="IPR051922">
    <property type="entry name" value="Bact_Sporulation_Assoc"/>
</dbReference>
<dbReference type="EMBL" id="BAAADJ010000023">
    <property type="protein sequence ID" value="GAA0333524.1"/>
    <property type="molecule type" value="Genomic_DNA"/>
</dbReference>
<feature type="domain" description="Sporulation stage II protein D amidase enhancer LytB N-terminal" evidence="1">
    <location>
        <begin position="208"/>
        <end position="300"/>
    </location>
</feature>
<reference evidence="3" key="1">
    <citation type="journal article" date="2019" name="Int. J. Syst. Evol. Microbiol.">
        <title>The Global Catalogue of Microorganisms (GCM) 10K type strain sequencing project: providing services to taxonomists for standard genome sequencing and annotation.</title>
        <authorList>
            <consortium name="The Broad Institute Genomics Platform"/>
            <consortium name="The Broad Institute Genome Sequencing Center for Infectious Disease"/>
            <person name="Wu L."/>
            <person name="Ma J."/>
        </authorList>
    </citation>
    <scope>NUCLEOTIDE SEQUENCE [LARGE SCALE GENOMIC DNA]</scope>
    <source>
        <strain evidence="3">JCM 9731</strain>
    </source>
</reference>
<dbReference type="Pfam" id="PF08486">
    <property type="entry name" value="SpoIID"/>
    <property type="match status" value="1"/>
</dbReference>
<evidence type="ECO:0000313" key="2">
    <source>
        <dbReference type="EMBL" id="GAA0333524.1"/>
    </source>
</evidence>
<sequence>MKKLGKVLLALTIVSALLFQGGGSLLAADMEEPMIRIGVIPSAEQIEIGSNGSFEVKDKATGEVLYTGQNEVITAEIGGTAEVKTNYRLQTAWSTSDAYIRDWLSRAELAGYPTYVEAYNGGYRLYIGEFPADASWAERNTFRNVMIAEGFAATDSFWKVITVVEGESSIRVNDVVTTNAIVVTSSDNLVKINGKQYRGAGEVAFNSNGSLAGINELPLEQYLYGVVPHELPPVPYGELEAQKSQAIAARTYAISNLGKRGSDGYDLLQTTSDQVYGGYDSEHPISTDAVEGTRGIVATYDGKLITAVYSSTTGGFTANNEDVWESAAVPYLRGVPDSQRGKAFEHVPTLEVFKNNGNPTSLRAAGNGAFESDWSKYHRWTFEWTAEEISDVLSSYFSTEVGEVYEINVLERSNSGRVLEIEFVTENGTFYEYKDRVRWALKYINASGGQSVLLSTLFYVEPVKDKQTKEVTGFKVYGGGWGHGVGLSQTGAVGMAEKGHTFEEILKHYYQGIELEKRY</sequence>